<evidence type="ECO:0000259" key="1">
    <source>
        <dbReference type="Pfam" id="PF16917"/>
    </source>
</evidence>
<dbReference type="RefSeq" id="WP_136963329.1">
    <property type="nucleotide sequence ID" value="NZ_CP039690.1"/>
</dbReference>
<dbReference type="EMBL" id="CP039690">
    <property type="protein sequence ID" value="QCI67906.1"/>
    <property type="molecule type" value="Genomic_DNA"/>
</dbReference>
<dbReference type="Pfam" id="PF16917">
    <property type="entry name" value="BPL_LplA_LipB_2"/>
    <property type="match status" value="1"/>
</dbReference>
<organism evidence="2 3">
    <name type="scientific">Phreatobacter stygius</name>
    <dbReference type="NCBI Taxonomy" id="1940610"/>
    <lineage>
        <taxon>Bacteria</taxon>
        <taxon>Pseudomonadati</taxon>
        <taxon>Pseudomonadota</taxon>
        <taxon>Alphaproteobacteria</taxon>
        <taxon>Hyphomicrobiales</taxon>
        <taxon>Phreatobacteraceae</taxon>
        <taxon>Phreatobacter</taxon>
    </lineage>
</organism>
<dbReference type="InterPro" id="IPR004143">
    <property type="entry name" value="BPL_LPL_catalytic"/>
</dbReference>
<name>A0A4D7BFC1_9HYPH</name>
<proteinExistence type="predicted"/>
<dbReference type="OrthoDB" id="7657788at2"/>
<evidence type="ECO:0000313" key="3">
    <source>
        <dbReference type="Proteomes" id="UP000298781"/>
    </source>
</evidence>
<reference evidence="2 3" key="1">
    <citation type="submission" date="2019-04" db="EMBL/GenBank/DDBJ databases">
        <title>Phreatobacter aquaticus sp. nov.</title>
        <authorList>
            <person name="Choi A."/>
        </authorList>
    </citation>
    <scope>NUCLEOTIDE SEQUENCE [LARGE SCALE GENOMIC DNA]</scope>
    <source>
        <strain evidence="2 3">KCTC 52518</strain>
    </source>
</reference>
<dbReference type="AlphaFoldDB" id="A0A4D7BFC1"/>
<protein>
    <recommendedName>
        <fullName evidence="1">BPL/LPL catalytic domain-containing protein</fullName>
    </recommendedName>
</protein>
<dbReference type="Proteomes" id="UP000298781">
    <property type="component" value="Chromosome"/>
</dbReference>
<dbReference type="InterPro" id="IPR045864">
    <property type="entry name" value="aa-tRNA-synth_II/BPL/LPL"/>
</dbReference>
<accession>A0A4D7BFC1</accession>
<dbReference type="Gene3D" id="3.30.930.10">
    <property type="entry name" value="Bira Bifunctional Protein, Domain 2"/>
    <property type="match status" value="1"/>
</dbReference>
<feature type="domain" description="BPL/LPL catalytic" evidence="1">
    <location>
        <begin position="15"/>
        <end position="196"/>
    </location>
</feature>
<gene>
    <name evidence="2" type="ORF">E8M01_28950</name>
</gene>
<dbReference type="KEGG" id="pstg:E8M01_28950"/>
<sequence>MSPLIAIKTPMALDLPPGFRLVPLRESGDAFGHACRTAKVEGAGTLVWVRRFDVAEFAVVLEPEEPLSLARKAFFMGMNAVADALAAHCPPERAVTFDWPDTIRFDGGLVGGGRIGWPKACAEDQTPAWLVFSSVIRIAFVDVVEPGRVPNAAALDEDGADGIGPSVIVESFARFFLRQVDLWQHDGFSRIGADYLARLAKDRPGDVRGLDGNGDLLTRGPLGQAETRRDWLGALGPVSWLDRKTGAPKL</sequence>
<evidence type="ECO:0000313" key="2">
    <source>
        <dbReference type="EMBL" id="QCI67906.1"/>
    </source>
</evidence>
<keyword evidence="3" id="KW-1185">Reference proteome</keyword>